<evidence type="ECO:0008006" key="4">
    <source>
        <dbReference type="Google" id="ProtNLM"/>
    </source>
</evidence>
<evidence type="ECO:0000313" key="2">
    <source>
        <dbReference type="EMBL" id="GAA1224741.1"/>
    </source>
</evidence>
<protein>
    <recommendedName>
        <fullName evidence="4">Superfamily III holin-X</fullName>
    </recommendedName>
</protein>
<dbReference type="NCBIfam" id="NF041681">
    <property type="entry name" value="HGxxPAAW"/>
    <property type="match status" value="1"/>
</dbReference>
<dbReference type="Proteomes" id="UP001500037">
    <property type="component" value="Unassembled WGS sequence"/>
</dbReference>
<organism evidence="2 3">
    <name type="scientific">Kitasatospora nipponensis</name>
    <dbReference type="NCBI Taxonomy" id="258049"/>
    <lineage>
        <taxon>Bacteria</taxon>
        <taxon>Bacillati</taxon>
        <taxon>Actinomycetota</taxon>
        <taxon>Actinomycetes</taxon>
        <taxon>Kitasatosporales</taxon>
        <taxon>Streptomycetaceae</taxon>
        <taxon>Kitasatospora</taxon>
    </lineage>
</organism>
<name>A0ABN1VVE0_9ACTN</name>
<feature type="transmembrane region" description="Helical" evidence="1">
    <location>
        <begin position="37"/>
        <end position="56"/>
    </location>
</feature>
<keyword evidence="1" id="KW-1133">Transmembrane helix</keyword>
<dbReference type="EMBL" id="BAAALF010000014">
    <property type="protein sequence ID" value="GAA1224741.1"/>
    <property type="molecule type" value="Genomic_DNA"/>
</dbReference>
<gene>
    <name evidence="2" type="ORF">GCM10009665_13710</name>
</gene>
<proteinExistence type="predicted"/>
<keyword evidence="3" id="KW-1185">Reference proteome</keyword>
<evidence type="ECO:0000256" key="1">
    <source>
        <dbReference type="SAM" id="Phobius"/>
    </source>
</evidence>
<feature type="transmembrane region" description="Helical" evidence="1">
    <location>
        <begin position="12"/>
        <end position="31"/>
    </location>
</feature>
<accession>A0ABN1VVE0</accession>
<keyword evidence="1" id="KW-0472">Membrane</keyword>
<comment type="caution">
    <text evidence="2">The sequence shown here is derived from an EMBL/GenBank/DDBJ whole genome shotgun (WGS) entry which is preliminary data.</text>
</comment>
<dbReference type="RefSeq" id="WP_344440313.1">
    <property type="nucleotide sequence ID" value="NZ_BAAALF010000014.1"/>
</dbReference>
<reference evidence="2 3" key="1">
    <citation type="journal article" date="2019" name="Int. J. Syst. Evol. Microbiol.">
        <title>The Global Catalogue of Microorganisms (GCM) 10K type strain sequencing project: providing services to taxonomists for standard genome sequencing and annotation.</title>
        <authorList>
            <consortium name="The Broad Institute Genomics Platform"/>
            <consortium name="The Broad Institute Genome Sequencing Center for Infectious Disease"/>
            <person name="Wu L."/>
            <person name="Ma J."/>
        </authorList>
    </citation>
    <scope>NUCLEOTIDE SEQUENCE [LARGE SCALE GENOMIC DNA]</scope>
    <source>
        <strain evidence="2 3">JCM 13004</strain>
    </source>
</reference>
<sequence>MAASSHGHTPAAWTGAAIAFVGFCVSGAAMIMPSIPLFWVGMVVVVAAGVVSKAMAMAGMGKQPDPAVEAIKAEQRKLREAATAREAVTVGA</sequence>
<evidence type="ECO:0000313" key="3">
    <source>
        <dbReference type="Proteomes" id="UP001500037"/>
    </source>
</evidence>
<keyword evidence="1" id="KW-0812">Transmembrane</keyword>